<keyword evidence="2" id="KW-1185">Reference proteome</keyword>
<reference evidence="1" key="1">
    <citation type="journal article" date="2021" name="Environ. Microbiol.">
        <title>Gene family expansions and transcriptome signatures uncover fungal adaptations to wood decay.</title>
        <authorList>
            <person name="Hage H."/>
            <person name="Miyauchi S."/>
            <person name="Viragh M."/>
            <person name="Drula E."/>
            <person name="Min B."/>
            <person name="Chaduli D."/>
            <person name="Navarro D."/>
            <person name="Favel A."/>
            <person name="Norest M."/>
            <person name="Lesage-Meessen L."/>
            <person name="Balint B."/>
            <person name="Merenyi Z."/>
            <person name="de Eugenio L."/>
            <person name="Morin E."/>
            <person name="Martinez A.T."/>
            <person name="Baldrian P."/>
            <person name="Stursova M."/>
            <person name="Martinez M.J."/>
            <person name="Novotny C."/>
            <person name="Magnuson J.K."/>
            <person name="Spatafora J.W."/>
            <person name="Maurice S."/>
            <person name="Pangilinan J."/>
            <person name="Andreopoulos W."/>
            <person name="LaButti K."/>
            <person name="Hundley H."/>
            <person name="Na H."/>
            <person name="Kuo A."/>
            <person name="Barry K."/>
            <person name="Lipzen A."/>
            <person name="Henrissat B."/>
            <person name="Riley R."/>
            <person name="Ahrendt S."/>
            <person name="Nagy L.G."/>
            <person name="Grigoriev I.V."/>
            <person name="Martin F."/>
            <person name="Rosso M.N."/>
        </authorList>
    </citation>
    <scope>NUCLEOTIDE SEQUENCE</scope>
    <source>
        <strain evidence="1">CBS 384.51</strain>
    </source>
</reference>
<accession>A0ACB8U2Z3</accession>
<evidence type="ECO:0000313" key="2">
    <source>
        <dbReference type="Proteomes" id="UP001055072"/>
    </source>
</evidence>
<proteinExistence type="predicted"/>
<organism evidence="1 2">
    <name type="scientific">Irpex rosettiformis</name>
    <dbReference type="NCBI Taxonomy" id="378272"/>
    <lineage>
        <taxon>Eukaryota</taxon>
        <taxon>Fungi</taxon>
        <taxon>Dikarya</taxon>
        <taxon>Basidiomycota</taxon>
        <taxon>Agaricomycotina</taxon>
        <taxon>Agaricomycetes</taxon>
        <taxon>Polyporales</taxon>
        <taxon>Irpicaceae</taxon>
        <taxon>Irpex</taxon>
    </lineage>
</organism>
<gene>
    <name evidence="1" type="ORF">BDY19DRAFT_994093</name>
</gene>
<protein>
    <submittedName>
        <fullName evidence="1">Uncharacterized protein</fullName>
    </submittedName>
</protein>
<sequence length="163" mass="18465">MDNSQEVMQVFENPVGVGRSRWRAPTTAEEVRMLRDIAAKPANTLTLAHYGKLVDETGQVGAANRIIGEDGVKEPMAEVPPAMELCHSPFTDWVFENLDQNLVFHSLAYKWGQRRKKRQYLNNKSGKRMYADALDFDLDSEDEEEAQYVSLIPHVTQSLEPVA</sequence>
<evidence type="ECO:0000313" key="1">
    <source>
        <dbReference type="EMBL" id="KAI0088732.1"/>
    </source>
</evidence>
<comment type="caution">
    <text evidence="1">The sequence shown here is derived from an EMBL/GenBank/DDBJ whole genome shotgun (WGS) entry which is preliminary data.</text>
</comment>
<name>A0ACB8U2Z3_9APHY</name>
<dbReference type="Proteomes" id="UP001055072">
    <property type="component" value="Unassembled WGS sequence"/>
</dbReference>
<dbReference type="EMBL" id="MU274913">
    <property type="protein sequence ID" value="KAI0088732.1"/>
    <property type="molecule type" value="Genomic_DNA"/>
</dbReference>